<dbReference type="EMBL" id="SJPS01000001">
    <property type="protein sequence ID" value="TWU29452.1"/>
    <property type="molecule type" value="Genomic_DNA"/>
</dbReference>
<feature type="region of interest" description="Disordered" evidence="1">
    <location>
        <begin position="16"/>
        <end position="58"/>
    </location>
</feature>
<dbReference type="RefSeq" id="WP_197530301.1">
    <property type="nucleotide sequence ID" value="NZ_SJPS01000001.1"/>
</dbReference>
<sequence length="58" mass="6739">MPNRLNLPEELELLIEKREKDRRQQELAGEKKSSTDAQCDQPAHDRRHGTGRRADDIS</sequence>
<evidence type="ECO:0000256" key="1">
    <source>
        <dbReference type="SAM" id="MobiDB-lite"/>
    </source>
</evidence>
<evidence type="ECO:0000313" key="2">
    <source>
        <dbReference type="EMBL" id="TWU29452.1"/>
    </source>
</evidence>
<evidence type="ECO:0000313" key="3">
    <source>
        <dbReference type="Proteomes" id="UP000318437"/>
    </source>
</evidence>
<accession>A0A5C6CXW8</accession>
<keyword evidence="3" id="KW-1185">Reference proteome</keyword>
<gene>
    <name evidence="2" type="ORF">Pla144_02300</name>
</gene>
<comment type="caution">
    <text evidence="2">The sequence shown here is derived from an EMBL/GenBank/DDBJ whole genome shotgun (WGS) entry which is preliminary data.</text>
</comment>
<dbReference type="AlphaFoldDB" id="A0A5C6CXW8"/>
<protein>
    <submittedName>
        <fullName evidence="2">Uncharacterized protein</fullName>
    </submittedName>
</protein>
<feature type="compositionally biased region" description="Basic and acidic residues" evidence="1">
    <location>
        <begin position="16"/>
        <end position="34"/>
    </location>
</feature>
<reference evidence="2 3" key="1">
    <citation type="submission" date="2019-02" db="EMBL/GenBank/DDBJ databases">
        <title>Deep-cultivation of Planctomycetes and their phenomic and genomic characterization uncovers novel biology.</title>
        <authorList>
            <person name="Wiegand S."/>
            <person name="Jogler M."/>
            <person name="Boedeker C."/>
            <person name="Pinto D."/>
            <person name="Vollmers J."/>
            <person name="Rivas-Marin E."/>
            <person name="Kohn T."/>
            <person name="Peeters S.H."/>
            <person name="Heuer A."/>
            <person name="Rast P."/>
            <person name="Oberbeckmann S."/>
            <person name="Bunk B."/>
            <person name="Jeske O."/>
            <person name="Meyerdierks A."/>
            <person name="Storesund J.E."/>
            <person name="Kallscheuer N."/>
            <person name="Luecker S."/>
            <person name="Lage O.M."/>
            <person name="Pohl T."/>
            <person name="Merkel B.J."/>
            <person name="Hornburger P."/>
            <person name="Mueller R.-W."/>
            <person name="Bruemmer F."/>
            <person name="Labrenz M."/>
            <person name="Spormann A.M."/>
            <person name="Op Den Camp H."/>
            <person name="Overmann J."/>
            <person name="Amann R."/>
            <person name="Jetten M.S.M."/>
            <person name="Mascher T."/>
            <person name="Medema M.H."/>
            <person name="Devos D.P."/>
            <person name="Kaster A.-K."/>
            <person name="Ovreas L."/>
            <person name="Rohde M."/>
            <person name="Galperin M.Y."/>
            <person name="Jogler C."/>
        </authorList>
    </citation>
    <scope>NUCLEOTIDE SEQUENCE [LARGE SCALE GENOMIC DNA]</scope>
    <source>
        <strain evidence="2 3">Pla144</strain>
    </source>
</reference>
<name>A0A5C6CXW8_9BACT</name>
<proteinExistence type="predicted"/>
<dbReference type="Proteomes" id="UP000318437">
    <property type="component" value="Unassembled WGS sequence"/>
</dbReference>
<organism evidence="2 3">
    <name type="scientific">Bythopirellula polymerisocia</name>
    <dbReference type="NCBI Taxonomy" id="2528003"/>
    <lineage>
        <taxon>Bacteria</taxon>
        <taxon>Pseudomonadati</taxon>
        <taxon>Planctomycetota</taxon>
        <taxon>Planctomycetia</taxon>
        <taxon>Pirellulales</taxon>
        <taxon>Lacipirellulaceae</taxon>
        <taxon>Bythopirellula</taxon>
    </lineage>
</organism>